<accession>A0A239B7W4</accession>
<dbReference type="EMBL" id="FZOC01000004">
    <property type="protein sequence ID" value="SNS03274.1"/>
    <property type="molecule type" value="Genomic_DNA"/>
</dbReference>
<evidence type="ECO:0000313" key="3">
    <source>
        <dbReference type="Proteomes" id="UP000198324"/>
    </source>
</evidence>
<reference evidence="2 3" key="1">
    <citation type="submission" date="2017-06" db="EMBL/GenBank/DDBJ databases">
        <authorList>
            <person name="Kim H.J."/>
            <person name="Triplett B.A."/>
        </authorList>
    </citation>
    <scope>NUCLEOTIDE SEQUENCE [LARGE SCALE GENOMIC DNA]</scope>
    <source>
        <strain evidence="2 3">DSM 13116</strain>
    </source>
</reference>
<evidence type="ECO:0000259" key="1">
    <source>
        <dbReference type="Pfam" id="PF20296"/>
    </source>
</evidence>
<keyword evidence="3" id="KW-1185">Reference proteome</keyword>
<name>A0A239B7W4_9BACT</name>
<dbReference type="AlphaFoldDB" id="A0A239B7W4"/>
<organism evidence="2 3">
    <name type="scientific">Humidesulfovibrio mexicanus</name>
    <dbReference type="NCBI Taxonomy" id="147047"/>
    <lineage>
        <taxon>Bacteria</taxon>
        <taxon>Pseudomonadati</taxon>
        <taxon>Thermodesulfobacteriota</taxon>
        <taxon>Desulfovibrionia</taxon>
        <taxon>Desulfovibrionales</taxon>
        <taxon>Desulfovibrionaceae</taxon>
        <taxon>Humidesulfovibrio</taxon>
    </lineage>
</organism>
<evidence type="ECO:0000313" key="2">
    <source>
        <dbReference type="EMBL" id="SNS03274.1"/>
    </source>
</evidence>
<feature type="domain" description="Methylase-associated X1" evidence="1">
    <location>
        <begin position="59"/>
        <end position="178"/>
    </location>
</feature>
<proteinExistence type="predicted"/>
<sequence>MLIGGYRRWGVSRSDKEPLLRFILAGLEDAGCRVLYHSDPGEAPFLVSFETPSGERQSILCYAFLANSKLTKNRPDDEHRFQVKLGSDPKAILDLYQDPLEVTTTLFVGIDPERGFLVAADPVLHSPTKMFISIEFKRSHAEAIEKDGWCAWERASARRPGQPVEVLVGAVRSRLLDLVRFERAAKGLDQGHRQLLAEKFKGGLLDLLGARKESDRHRLIKELGLSGPALFDLIDETARLKMAVRGWVAEVHLEKLLQAVPDVSRCARINEEGKPDISLLYHHHGPILIECKNVLRTVHKDGYPRLDFQKTRASKADPCSRYYRPEDFSIVAACLHSITEEWEFRYALTRVLPEHLKCPGRIKSAIQVKGRTWFENPAEVLELAARSA</sequence>
<gene>
    <name evidence="2" type="ORF">SAMN04488503_2455</name>
</gene>
<dbReference type="Pfam" id="PF20296">
    <property type="entry name" value="MTaX1"/>
    <property type="match status" value="1"/>
</dbReference>
<protein>
    <recommendedName>
        <fullName evidence="1">Methylase-associated X1 domain-containing protein</fullName>
    </recommendedName>
</protein>
<dbReference type="InterPro" id="IPR046894">
    <property type="entry name" value="MTaX1"/>
</dbReference>
<dbReference type="Proteomes" id="UP000198324">
    <property type="component" value="Unassembled WGS sequence"/>
</dbReference>